<keyword evidence="3" id="KW-0645">Protease</keyword>
<dbReference type="SUPFAM" id="SSF63411">
    <property type="entry name" value="LuxS/MPP-like metallohydrolase"/>
    <property type="match status" value="2"/>
</dbReference>
<evidence type="ECO:0000313" key="12">
    <source>
        <dbReference type="Proteomes" id="UP000494106"/>
    </source>
</evidence>
<dbReference type="GO" id="GO:0005739">
    <property type="term" value="C:mitochondrion"/>
    <property type="evidence" value="ECO:0007669"/>
    <property type="project" value="UniProtKB-SubCell"/>
</dbReference>
<dbReference type="Pfam" id="PF00675">
    <property type="entry name" value="Peptidase_M16"/>
    <property type="match status" value="1"/>
</dbReference>
<keyword evidence="6" id="KW-0862">Zinc</keyword>
<evidence type="ECO:0000256" key="4">
    <source>
        <dbReference type="ARBA" id="ARBA00022723"/>
    </source>
</evidence>
<dbReference type="GO" id="GO:0004222">
    <property type="term" value="F:metalloendopeptidase activity"/>
    <property type="evidence" value="ECO:0007669"/>
    <property type="project" value="TreeGrafter"/>
</dbReference>
<dbReference type="InterPro" id="IPR011765">
    <property type="entry name" value="Pept_M16_N"/>
</dbReference>
<keyword evidence="4" id="KW-0479">Metal-binding</keyword>
<evidence type="ECO:0000256" key="3">
    <source>
        <dbReference type="ARBA" id="ARBA00022670"/>
    </source>
</evidence>
<dbReference type="InterPro" id="IPR007863">
    <property type="entry name" value="Peptidase_M16_C"/>
</dbReference>
<gene>
    <name evidence="11" type="ORF">APLA_LOCUS2796</name>
</gene>
<evidence type="ECO:0000313" key="11">
    <source>
        <dbReference type="EMBL" id="CAB3226308.1"/>
    </source>
</evidence>
<comment type="cofactor">
    <cofactor evidence="1">
        <name>Zn(2+)</name>
        <dbReference type="ChEBI" id="CHEBI:29105"/>
    </cofactor>
</comment>
<sequence>MLAKTRRDMQIFSVLIPSECVAQGVIYLSKILLELALDITEMDKERYNMSLEAIDADSNPKLTVFDYLHATAFQGTSLAQPVIGPLRNLAKFDQSTTAAFMSEHYSTCRLVVAASGGVHNDQVLGAVGGTFGALCPCGPADADTGPQRFTGSEVVYRDDSMPLCHVAIGFEAPGYNSFYYYTMLVMKYIIGSWHASQGRPENQPFLTALGASSLKCDSYQSFYIPYKDIGLWGAYFVVDKLHVDDMVFLIQDAWMQMCIMCNSFEIVKAKNLAKLELARQHCGVLNSCRDMGIQMMYACRRHSLPLMYNQVEIVQPFMVKEMGMQCLYNRSPAVAAVGPSECLPEYNRTQAGMYWLRW</sequence>
<dbReference type="Proteomes" id="UP000494106">
    <property type="component" value="Unassembled WGS sequence"/>
</dbReference>
<dbReference type="PANTHER" id="PTHR11851:SF149">
    <property type="entry name" value="GH01077P"/>
    <property type="match status" value="1"/>
</dbReference>
<organism evidence="11 12">
    <name type="scientific">Arctia plantaginis</name>
    <name type="common">Wood tiger moth</name>
    <name type="synonym">Phalaena plantaginis</name>
    <dbReference type="NCBI Taxonomy" id="874455"/>
    <lineage>
        <taxon>Eukaryota</taxon>
        <taxon>Metazoa</taxon>
        <taxon>Ecdysozoa</taxon>
        <taxon>Arthropoda</taxon>
        <taxon>Hexapoda</taxon>
        <taxon>Insecta</taxon>
        <taxon>Pterygota</taxon>
        <taxon>Neoptera</taxon>
        <taxon>Endopterygota</taxon>
        <taxon>Lepidoptera</taxon>
        <taxon>Glossata</taxon>
        <taxon>Ditrysia</taxon>
        <taxon>Noctuoidea</taxon>
        <taxon>Erebidae</taxon>
        <taxon>Arctiinae</taxon>
        <taxon>Arctia</taxon>
    </lineage>
</organism>
<keyword evidence="5" id="KW-0378">Hydrolase</keyword>
<comment type="caution">
    <text evidence="11">The sequence shown here is derived from an EMBL/GenBank/DDBJ whole genome shotgun (WGS) entry which is preliminary data.</text>
</comment>
<proteinExistence type="predicted"/>
<evidence type="ECO:0000256" key="2">
    <source>
        <dbReference type="ARBA" id="ARBA00004173"/>
    </source>
</evidence>
<dbReference type="AlphaFoldDB" id="A0A8S0Z240"/>
<protein>
    <submittedName>
        <fullName evidence="11">Uncharacterized protein</fullName>
    </submittedName>
</protein>
<reference evidence="11 12" key="1">
    <citation type="submission" date="2020-04" db="EMBL/GenBank/DDBJ databases">
        <authorList>
            <person name="Wallbank WR R."/>
            <person name="Pardo Diaz C."/>
            <person name="Kozak K."/>
            <person name="Martin S."/>
            <person name="Jiggins C."/>
            <person name="Moest M."/>
            <person name="Warren A I."/>
            <person name="Byers J.R.P. K."/>
            <person name="Montejo-Kovacevich G."/>
            <person name="Yen C E."/>
        </authorList>
    </citation>
    <scope>NUCLEOTIDE SEQUENCE [LARGE SCALE GENOMIC DNA]</scope>
</reference>
<evidence type="ECO:0000256" key="1">
    <source>
        <dbReference type="ARBA" id="ARBA00001947"/>
    </source>
</evidence>
<evidence type="ECO:0000256" key="7">
    <source>
        <dbReference type="ARBA" id="ARBA00023049"/>
    </source>
</evidence>
<evidence type="ECO:0000256" key="5">
    <source>
        <dbReference type="ARBA" id="ARBA00022801"/>
    </source>
</evidence>
<dbReference type="GO" id="GO:0006627">
    <property type="term" value="P:protein processing involved in protein targeting to mitochondrion"/>
    <property type="evidence" value="ECO:0007669"/>
    <property type="project" value="TreeGrafter"/>
</dbReference>
<keyword evidence="12" id="KW-1185">Reference proteome</keyword>
<evidence type="ECO:0000259" key="10">
    <source>
        <dbReference type="Pfam" id="PF05193"/>
    </source>
</evidence>
<dbReference type="OrthoDB" id="10251424at2759"/>
<evidence type="ECO:0000256" key="8">
    <source>
        <dbReference type="ARBA" id="ARBA00023128"/>
    </source>
</evidence>
<keyword evidence="8" id="KW-0496">Mitochondrion</keyword>
<dbReference type="EMBL" id="CADEBC010000208">
    <property type="protein sequence ID" value="CAB3226308.1"/>
    <property type="molecule type" value="Genomic_DNA"/>
</dbReference>
<accession>A0A8S0Z240</accession>
<comment type="subcellular location">
    <subcellularLocation>
        <location evidence="2">Mitochondrion</location>
    </subcellularLocation>
</comment>
<dbReference type="PANTHER" id="PTHR11851">
    <property type="entry name" value="METALLOPROTEASE"/>
    <property type="match status" value="1"/>
</dbReference>
<keyword evidence="7" id="KW-0482">Metalloprotease</keyword>
<dbReference type="GO" id="GO:0046872">
    <property type="term" value="F:metal ion binding"/>
    <property type="evidence" value="ECO:0007669"/>
    <property type="project" value="UniProtKB-KW"/>
</dbReference>
<dbReference type="InterPro" id="IPR050361">
    <property type="entry name" value="MPP/UQCRC_Complex"/>
</dbReference>
<dbReference type="Pfam" id="PF05193">
    <property type="entry name" value="Peptidase_M16_C"/>
    <property type="match status" value="1"/>
</dbReference>
<feature type="domain" description="Peptidase M16 N-terminal" evidence="9">
    <location>
        <begin position="3"/>
        <end position="85"/>
    </location>
</feature>
<evidence type="ECO:0000259" key="9">
    <source>
        <dbReference type="Pfam" id="PF00675"/>
    </source>
</evidence>
<feature type="domain" description="Peptidase M16 C-terminal" evidence="10">
    <location>
        <begin position="99"/>
        <end position="271"/>
    </location>
</feature>
<dbReference type="InterPro" id="IPR011249">
    <property type="entry name" value="Metalloenz_LuxS/M16"/>
</dbReference>
<name>A0A8S0Z240_ARCPL</name>
<dbReference type="Gene3D" id="3.30.830.10">
    <property type="entry name" value="Metalloenzyme, LuxS/M16 peptidase-like"/>
    <property type="match status" value="2"/>
</dbReference>
<evidence type="ECO:0000256" key="6">
    <source>
        <dbReference type="ARBA" id="ARBA00022833"/>
    </source>
</evidence>